<evidence type="ECO:0008006" key="4">
    <source>
        <dbReference type="Google" id="ProtNLM"/>
    </source>
</evidence>
<evidence type="ECO:0000256" key="1">
    <source>
        <dbReference type="SAM" id="SignalP"/>
    </source>
</evidence>
<reference evidence="2" key="1">
    <citation type="submission" date="2020-11" db="EMBL/GenBank/DDBJ databases">
        <authorList>
            <person name="Kim M.K."/>
        </authorList>
    </citation>
    <scope>NUCLEOTIDE SEQUENCE</scope>
    <source>
        <strain evidence="2">BT350</strain>
    </source>
</reference>
<dbReference type="AlphaFoldDB" id="A0A931BMK2"/>
<keyword evidence="3" id="KW-1185">Reference proteome</keyword>
<name>A0A931BMK2_9HYPH</name>
<evidence type="ECO:0000313" key="3">
    <source>
        <dbReference type="Proteomes" id="UP000599312"/>
    </source>
</evidence>
<dbReference type="RefSeq" id="WP_196272005.1">
    <property type="nucleotide sequence ID" value="NZ_JADQDO010000005.1"/>
</dbReference>
<keyword evidence="1" id="KW-0732">Signal</keyword>
<gene>
    <name evidence="2" type="ORF">I2H38_11485</name>
</gene>
<feature type="signal peptide" evidence="1">
    <location>
        <begin position="1"/>
        <end position="19"/>
    </location>
</feature>
<comment type="caution">
    <text evidence="2">The sequence shown here is derived from an EMBL/GenBank/DDBJ whole genome shotgun (WGS) entry which is preliminary data.</text>
</comment>
<dbReference type="EMBL" id="JADQDO010000005">
    <property type="protein sequence ID" value="MBF9234001.1"/>
    <property type="molecule type" value="Genomic_DNA"/>
</dbReference>
<accession>A0A931BMK2</accession>
<feature type="chain" id="PRO_5036721974" description="Lipoprotein" evidence="1">
    <location>
        <begin position="20"/>
        <end position="179"/>
    </location>
</feature>
<sequence>MKTHYLLLSLSLASLAGCATESATGNFTAGQEVRGEVLAHWTQAAFEKELEQRGASEQALMARVMGPAIRAGRVVQYRCAQGKDDAVIANAILPTGLQVRRGEVVRIRVGDASSAIANQVTGKETSPRLQRGSFGRPGSAVELTPWAGYMKEGPIEPWIEQEYFRAPHFRFLIKCTAPA</sequence>
<protein>
    <recommendedName>
        <fullName evidence="4">Lipoprotein</fullName>
    </recommendedName>
</protein>
<dbReference type="Proteomes" id="UP000599312">
    <property type="component" value="Unassembled WGS sequence"/>
</dbReference>
<evidence type="ECO:0000313" key="2">
    <source>
        <dbReference type="EMBL" id="MBF9234001.1"/>
    </source>
</evidence>
<proteinExistence type="predicted"/>
<organism evidence="2 3">
    <name type="scientific">Microvirga alba</name>
    <dbReference type="NCBI Taxonomy" id="2791025"/>
    <lineage>
        <taxon>Bacteria</taxon>
        <taxon>Pseudomonadati</taxon>
        <taxon>Pseudomonadota</taxon>
        <taxon>Alphaproteobacteria</taxon>
        <taxon>Hyphomicrobiales</taxon>
        <taxon>Methylobacteriaceae</taxon>
        <taxon>Microvirga</taxon>
    </lineage>
</organism>
<dbReference type="PROSITE" id="PS51257">
    <property type="entry name" value="PROKAR_LIPOPROTEIN"/>
    <property type="match status" value="1"/>
</dbReference>